<name>A0A3B0PD11_MYCGL</name>
<evidence type="ECO:0000313" key="2">
    <source>
        <dbReference type="EMBL" id="SYV94479.1"/>
    </source>
</evidence>
<dbReference type="Proteomes" id="UP000260136">
    <property type="component" value="Chromosome"/>
</dbReference>
<evidence type="ECO:0000313" key="3">
    <source>
        <dbReference type="Proteomes" id="UP000260136"/>
    </source>
</evidence>
<dbReference type="STRING" id="1006581.GCW_01970"/>
<feature type="non-terminal residue" evidence="2">
    <location>
        <position position="153"/>
    </location>
</feature>
<dbReference type="Pfam" id="PF05692">
    <property type="entry name" value="Myco_haema"/>
    <property type="match status" value="1"/>
</dbReference>
<evidence type="ECO:0000259" key="1">
    <source>
        <dbReference type="Pfam" id="PF05692"/>
    </source>
</evidence>
<dbReference type="EMBL" id="LS991952">
    <property type="protein sequence ID" value="SYV94479.1"/>
    <property type="molecule type" value="Genomic_DNA"/>
</dbReference>
<reference evidence="3" key="1">
    <citation type="submission" date="2018-06" db="EMBL/GenBank/DDBJ databases">
        <authorList>
            <consortium name="Pathogen Informatics"/>
        </authorList>
    </citation>
    <scope>NUCLEOTIDE SEQUENCE [LARGE SCALE GENOMIC DNA]</scope>
    <source>
        <strain evidence="3">NCTC10115</strain>
    </source>
</reference>
<proteinExistence type="predicted"/>
<organism evidence="2 3">
    <name type="scientific">Mycoplasmoides gallisepticum</name>
    <name type="common">Mycoplasma gallisepticum</name>
    <dbReference type="NCBI Taxonomy" id="2096"/>
    <lineage>
        <taxon>Bacteria</taxon>
        <taxon>Bacillati</taxon>
        <taxon>Mycoplasmatota</taxon>
        <taxon>Mycoplasmoidales</taxon>
        <taxon>Mycoplasmoidaceae</taxon>
        <taxon>Mycoplasmoides</taxon>
    </lineage>
</organism>
<gene>
    <name evidence="2" type="ORF">NCTC10115_00803</name>
</gene>
<dbReference type="InterPro" id="IPR008692">
    <property type="entry name" value="Hemogglutn_Mycoplasma"/>
</dbReference>
<sequence>MVKTADASNVGLQYKLNNGNVQQVEFATSTSANNTTANPTPAVDEIKVAKIVLSGLRFGQNTIELSVPTGEGNMNKVAPMIGNIYLSSNENNADKIYNDIFGNTINQQNNATSVMINMVEGYNLASSYSPAYKLINVSAGGGGQTQPYYVIGW</sequence>
<protein>
    <submittedName>
        <fullName evidence="2">Mycoplasma haemagglutinin</fullName>
    </submittedName>
</protein>
<feature type="domain" description="Haemagglutinin Mycoplasma" evidence="1">
    <location>
        <begin position="29"/>
        <end position="153"/>
    </location>
</feature>
<accession>A0A3B0PD11</accession>
<dbReference type="AlphaFoldDB" id="A0A3B0PD11"/>